<protein>
    <submittedName>
        <fullName evidence="1">Uncharacterized protein</fullName>
    </submittedName>
</protein>
<dbReference type="Proteomes" id="UP000237104">
    <property type="component" value="Unassembled WGS sequence"/>
</dbReference>
<accession>A0A2S3ZBX2</accession>
<sequence length="156" mass="17057">MSRKRRAEQLRAIAAHVLTAPILLEGDADELLTVLRDGARAAGIPVTDHALSARPARVVVLAIDRDARRSSLVKAATLLRELEDHIAPDAVRIVVVQSARSRLAPPKLQRLVASEILFHVALALSNVVPGQRERTLRQRFGLTTLDAAGFRILRFG</sequence>
<reference evidence="1 2" key="1">
    <citation type="submission" date="2018-01" db="EMBL/GenBank/DDBJ databases">
        <title>Cryobacterium sp. nov., from glaciers in China.</title>
        <authorList>
            <person name="Liu Q."/>
            <person name="Xin Y.-H."/>
        </authorList>
    </citation>
    <scope>NUCLEOTIDE SEQUENCE [LARGE SCALE GENOMIC DNA]</scope>
    <source>
        <strain evidence="1 2">TMB1-8</strain>
    </source>
</reference>
<organism evidence="1 2">
    <name type="scientific">Cryobacterium zongtaii</name>
    <dbReference type="NCBI Taxonomy" id="1259217"/>
    <lineage>
        <taxon>Bacteria</taxon>
        <taxon>Bacillati</taxon>
        <taxon>Actinomycetota</taxon>
        <taxon>Actinomycetes</taxon>
        <taxon>Micrococcales</taxon>
        <taxon>Microbacteriaceae</taxon>
        <taxon>Cryobacterium</taxon>
    </lineage>
</organism>
<gene>
    <name evidence="1" type="ORF">C3B59_11035</name>
</gene>
<dbReference type="AlphaFoldDB" id="A0A2S3ZBX2"/>
<name>A0A2S3ZBX2_9MICO</name>
<proteinExistence type="predicted"/>
<dbReference type="RefSeq" id="WP_103431402.1">
    <property type="nucleotide sequence ID" value="NZ_PPXF01000050.1"/>
</dbReference>
<dbReference type="OrthoDB" id="5111109at2"/>
<evidence type="ECO:0000313" key="2">
    <source>
        <dbReference type="Proteomes" id="UP000237104"/>
    </source>
</evidence>
<comment type="caution">
    <text evidence="1">The sequence shown here is derived from an EMBL/GenBank/DDBJ whole genome shotgun (WGS) entry which is preliminary data.</text>
</comment>
<dbReference type="EMBL" id="PPXF01000050">
    <property type="protein sequence ID" value="POH63352.1"/>
    <property type="molecule type" value="Genomic_DNA"/>
</dbReference>
<evidence type="ECO:0000313" key="1">
    <source>
        <dbReference type="EMBL" id="POH63352.1"/>
    </source>
</evidence>